<dbReference type="GO" id="GO:0045214">
    <property type="term" value="P:sarcomere organization"/>
    <property type="evidence" value="ECO:0007669"/>
    <property type="project" value="TreeGrafter"/>
</dbReference>
<accession>A0AAY4EYI8</accession>
<dbReference type="PROSITE" id="PS50835">
    <property type="entry name" value="IG_LIKE"/>
    <property type="match status" value="4"/>
</dbReference>
<dbReference type="InterPro" id="IPR003961">
    <property type="entry name" value="FN3_dom"/>
</dbReference>
<dbReference type="InterPro" id="IPR007110">
    <property type="entry name" value="Ig-like_dom"/>
</dbReference>
<dbReference type="PANTHER" id="PTHR13817:SF151">
    <property type="entry name" value="TITIN"/>
    <property type="match status" value="1"/>
</dbReference>
<dbReference type="PANTHER" id="PTHR13817">
    <property type="entry name" value="TITIN"/>
    <property type="match status" value="1"/>
</dbReference>
<dbReference type="InterPro" id="IPR013783">
    <property type="entry name" value="Ig-like_fold"/>
</dbReference>
<dbReference type="SMART" id="SM00408">
    <property type="entry name" value="IGc2"/>
    <property type="match status" value="6"/>
</dbReference>
<keyword evidence="12" id="KW-1185">Reference proteome</keyword>
<dbReference type="CDD" id="cd00063">
    <property type="entry name" value="FN3"/>
    <property type="match status" value="3"/>
</dbReference>
<keyword evidence="5" id="KW-0677">Repeat</keyword>
<dbReference type="Pfam" id="PF07679">
    <property type="entry name" value="I-set"/>
    <property type="match status" value="4"/>
</dbReference>
<feature type="domain" description="Ig-like" evidence="9">
    <location>
        <begin position="148"/>
        <end position="240"/>
    </location>
</feature>
<reference evidence="11 12" key="1">
    <citation type="submission" date="2020-06" db="EMBL/GenBank/DDBJ databases">
        <authorList>
            <consortium name="Wellcome Sanger Institute Data Sharing"/>
        </authorList>
    </citation>
    <scope>NUCLEOTIDE SEQUENCE [LARGE SCALE GENOMIC DNA]</scope>
</reference>
<dbReference type="AlphaFoldDB" id="A0AAY4EYI8"/>
<feature type="domain" description="Ig-like" evidence="9">
    <location>
        <begin position="1"/>
        <end position="71"/>
    </location>
</feature>
<dbReference type="SMART" id="SM00060">
    <property type="entry name" value="FN3"/>
    <property type="match status" value="3"/>
</dbReference>
<evidence type="ECO:0000256" key="6">
    <source>
        <dbReference type="ARBA" id="ARBA00023157"/>
    </source>
</evidence>
<dbReference type="FunFam" id="2.60.40.10:FF:000031">
    <property type="entry name" value="Myosin-binding protein C, slow type"/>
    <property type="match status" value="1"/>
</dbReference>
<protein>
    <recommendedName>
        <fullName evidence="13">Titin</fullName>
    </recommendedName>
</protein>
<dbReference type="InterPro" id="IPR003599">
    <property type="entry name" value="Ig_sub"/>
</dbReference>
<dbReference type="InterPro" id="IPR050964">
    <property type="entry name" value="Striated_Muscle_Regulatory"/>
</dbReference>
<evidence type="ECO:0000256" key="7">
    <source>
        <dbReference type="ARBA" id="ARBA00023242"/>
    </source>
</evidence>
<reference evidence="11" key="2">
    <citation type="submission" date="2025-08" db="UniProtKB">
        <authorList>
            <consortium name="Ensembl"/>
        </authorList>
    </citation>
    <scope>IDENTIFICATION</scope>
</reference>
<reference evidence="11" key="3">
    <citation type="submission" date="2025-09" db="UniProtKB">
        <authorList>
            <consortium name="Ensembl"/>
        </authorList>
    </citation>
    <scope>IDENTIFICATION</scope>
</reference>
<dbReference type="FunFam" id="2.60.40.10:FF:000012">
    <property type="entry name" value="titin isoform X1"/>
    <property type="match status" value="1"/>
</dbReference>
<proteinExistence type="inferred from homology"/>
<dbReference type="SUPFAM" id="SSF49265">
    <property type="entry name" value="Fibronectin type III"/>
    <property type="match status" value="2"/>
</dbReference>
<evidence type="ECO:0008006" key="13">
    <source>
        <dbReference type="Google" id="ProtNLM"/>
    </source>
</evidence>
<keyword evidence="6" id="KW-1015">Disulfide bond</keyword>
<dbReference type="InterPro" id="IPR036179">
    <property type="entry name" value="Ig-like_dom_sf"/>
</dbReference>
<evidence type="ECO:0000259" key="9">
    <source>
        <dbReference type="PROSITE" id="PS50835"/>
    </source>
</evidence>
<evidence type="ECO:0000313" key="12">
    <source>
        <dbReference type="Proteomes" id="UP000694580"/>
    </source>
</evidence>
<feature type="domain" description="Ig-like" evidence="9">
    <location>
        <begin position="241"/>
        <end position="315"/>
    </location>
</feature>
<dbReference type="GO" id="GO:0031430">
    <property type="term" value="C:M band"/>
    <property type="evidence" value="ECO:0007669"/>
    <property type="project" value="TreeGrafter"/>
</dbReference>
<dbReference type="InterPro" id="IPR036116">
    <property type="entry name" value="FN3_sf"/>
</dbReference>
<dbReference type="InterPro" id="IPR003598">
    <property type="entry name" value="Ig_sub2"/>
</dbReference>
<feature type="domain" description="Fibronectin type-III" evidence="10">
    <location>
        <begin position="401"/>
        <end position="498"/>
    </location>
</feature>
<dbReference type="FunFam" id="2.60.40.10:FF:001350">
    <property type="entry name" value="titin isoform X1"/>
    <property type="match status" value="1"/>
</dbReference>
<evidence type="ECO:0000256" key="4">
    <source>
        <dbReference type="ARBA" id="ARBA00022490"/>
    </source>
</evidence>
<evidence type="ECO:0000259" key="10">
    <source>
        <dbReference type="PROSITE" id="PS50853"/>
    </source>
</evidence>
<evidence type="ECO:0000256" key="5">
    <source>
        <dbReference type="ARBA" id="ARBA00022737"/>
    </source>
</evidence>
<comment type="similarity">
    <text evidence="3">Belongs to the protein kinase superfamily. CAMK Ser/Thr protein kinase family.</text>
</comment>
<organism evidence="11 12">
    <name type="scientific">Denticeps clupeoides</name>
    <name type="common">denticle herring</name>
    <dbReference type="NCBI Taxonomy" id="299321"/>
    <lineage>
        <taxon>Eukaryota</taxon>
        <taxon>Metazoa</taxon>
        <taxon>Chordata</taxon>
        <taxon>Craniata</taxon>
        <taxon>Vertebrata</taxon>
        <taxon>Euteleostomi</taxon>
        <taxon>Actinopterygii</taxon>
        <taxon>Neopterygii</taxon>
        <taxon>Teleostei</taxon>
        <taxon>Clupei</taxon>
        <taxon>Clupeiformes</taxon>
        <taxon>Denticipitoidei</taxon>
        <taxon>Denticipitidae</taxon>
        <taxon>Denticeps</taxon>
    </lineage>
</organism>
<feature type="domain" description="Ig-like" evidence="9">
    <location>
        <begin position="318"/>
        <end position="393"/>
    </location>
</feature>
<dbReference type="PROSITE" id="PS50853">
    <property type="entry name" value="FN3"/>
    <property type="match status" value="2"/>
</dbReference>
<comment type="subcellular location">
    <subcellularLocation>
        <location evidence="2">Cytoplasm</location>
    </subcellularLocation>
    <subcellularLocation>
        <location evidence="1">Nucleus</location>
    </subcellularLocation>
</comment>
<name>A0AAY4EYI8_9TELE</name>
<dbReference type="FunFam" id="2.60.40.10:FF:000050">
    <property type="entry name" value="Titin isoform B"/>
    <property type="match status" value="2"/>
</dbReference>
<evidence type="ECO:0000256" key="1">
    <source>
        <dbReference type="ARBA" id="ARBA00004123"/>
    </source>
</evidence>
<dbReference type="Proteomes" id="UP000694580">
    <property type="component" value="Chromosome 9"/>
</dbReference>
<evidence type="ECO:0000256" key="8">
    <source>
        <dbReference type="ARBA" id="ARBA00023319"/>
    </source>
</evidence>
<keyword evidence="4" id="KW-0963">Cytoplasm</keyword>
<dbReference type="CDD" id="cd00096">
    <property type="entry name" value="Ig"/>
    <property type="match status" value="1"/>
</dbReference>
<sequence length="716" mass="79825">METDSVKMICEVSKASAEVTWYKGDQELPEGGRYEQIQDGRKRILLIKELRMDDAGEYNCKLPASKTSFISRPKSQEVVEGEKAEFMCSVSKDTYEVKWLKGDKELASDDKYEIVCDGKKRGLIVKNCGRDDEGGYVAIIGSIKYSKSKFIISIITPLKESKVNEGQEVVLNCEVNTEDAKAKWLKNEETMFESSKFIMVQKDNVFSLRIKDAQKSDEGNYTVILTNQRGEQAKSSAKLTIQEKKTVTFSCKVNKPNATLKWMKAGQELTFNKRIVYRVDKDKHTLTIKECLLGDEGEYSVFAGADKSTAELIISEAPTDFTTQLSDQTITEFEDAEFTCQLSKEKAEVKWYRNGREIREGPSISECTRNHTGIYLLTVSNSAGSKTVALNITVLDVPAPPIGPVNVLEVTPDCMLIEWRPPKDDGGSPVMNYIVEKRESNKETWGGVSSGSTSTKLKIPRLQKGAEYIVRIRAENKIGIGAPLESAPTVARHMFEPPAHPGKPSVSDLSEDALTVGWTIPLSDGGSPISGYIIERRHKGGKWIRVNKTPCKELRYRVLGLFEGNDYEFRVFAENIAGFSSPSPISDPARPTRPITIPGPPVNPKIKDYSKIHADLVWIKPTRDGGSPVIGYVVDRQKVSVTVRVGHNINITGYVKARPDPQITWSKGEKVFEKDKRTTMSANFPVVHFHIKEAQRTDHGKYVLKATNDSGEAQAT</sequence>
<dbReference type="GeneTree" id="ENSGT01110000267173"/>
<dbReference type="Pfam" id="PF00041">
    <property type="entry name" value="fn3"/>
    <property type="match status" value="2"/>
</dbReference>
<dbReference type="Pfam" id="PF13895">
    <property type="entry name" value="Ig_2"/>
    <property type="match status" value="1"/>
</dbReference>
<dbReference type="SUPFAM" id="SSF48726">
    <property type="entry name" value="Immunoglobulin"/>
    <property type="match status" value="6"/>
</dbReference>
<dbReference type="Gene3D" id="2.60.40.10">
    <property type="entry name" value="Immunoglobulins"/>
    <property type="match status" value="8"/>
</dbReference>
<dbReference type="FunFam" id="2.60.40.10:FF:000034">
    <property type="entry name" value="Titin isoform A"/>
    <property type="match status" value="1"/>
</dbReference>
<dbReference type="SMART" id="SM00409">
    <property type="entry name" value="IG"/>
    <property type="match status" value="6"/>
</dbReference>
<keyword evidence="8" id="KW-0393">Immunoglobulin domain</keyword>
<dbReference type="PRINTS" id="PR00014">
    <property type="entry name" value="FNTYPEIII"/>
</dbReference>
<dbReference type="InterPro" id="IPR013098">
    <property type="entry name" value="Ig_I-set"/>
</dbReference>
<keyword evidence="7" id="KW-0539">Nucleus</keyword>
<evidence type="ECO:0000256" key="2">
    <source>
        <dbReference type="ARBA" id="ARBA00004496"/>
    </source>
</evidence>
<evidence type="ECO:0000256" key="3">
    <source>
        <dbReference type="ARBA" id="ARBA00006692"/>
    </source>
</evidence>
<dbReference type="Ensembl" id="ENSDCDT00010072870.1">
    <property type="protein sequence ID" value="ENSDCDP00010062084.1"/>
    <property type="gene ID" value="ENSDCDG00010034156.1"/>
</dbReference>
<feature type="domain" description="Fibronectin type-III" evidence="10">
    <location>
        <begin position="500"/>
        <end position="595"/>
    </location>
</feature>
<evidence type="ECO:0000313" key="11">
    <source>
        <dbReference type="Ensembl" id="ENSDCDP00010062084.1"/>
    </source>
</evidence>
<dbReference type="GO" id="GO:0005634">
    <property type="term" value="C:nucleus"/>
    <property type="evidence" value="ECO:0007669"/>
    <property type="project" value="UniProtKB-SubCell"/>
</dbReference>